<dbReference type="Pfam" id="PF13843">
    <property type="entry name" value="DDE_Tnp_1_7"/>
    <property type="match status" value="2"/>
</dbReference>
<evidence type="ECO:0000313" key="7">
    <source>
        <dbReference type="Proteomes" id="UP000515163"/>
    </source>
</evidence>
<dbReference type="GO" id="GO:0005634">
    <property type="term" value="C:nucleus"/>
    <property type="evidence" value="ECO:0007669"/>
    <property type="project" value="UniProtKB-SubCell"/>
</dbReference>
<reference evidence="8" key="1">
    <citation type="submission" date="2025-08" db="UniProtKB">
        <authorList>
            <consortium name="RefSeq"/>
        </authorList>
    </citation>
    <scope>IDENTIFICATION</scope>
    <source>
        <tissue evidence="8">Tentacle</tissue>
    </source>
</reference>
<dbReference type="KEGG" id="aten:116307142"/>
<evidence type="ECO:0000256" key="2">
    <source>
        <dbReference type="ARBA" id="ARBA00022763"/>
    </source>
</evidence>
<dbReference type="GeneID" id="116307142"/>
<feature type="domain" description="PiggyBac transposable element-derived protein" evidence="6">
    <location>
        <begin position="127"/>
        <end position="185"/>
    </location>
</feature>
<dbReference type="InParanoid" id="A0A6P8J028"/>
<dbReference type="RefSeq" id="XP_031573156.1">
    <property type="nucleotide sequence ID" value="XM_031717296.1"/>
</dbReference>
<keyword evidence="2" id="KW-0227">DNA damage</keyword>
<protein>
    <submittedName>
        <fullName evidence="8">Uncharacterized protein LOC116307142</fullName>
    </submittedName>
</protein>
<evidence type="ECO:0000256" key="3">
    <source>
        <dbReference type="ARBA" id="ARBA00023242"/>
    </source>
</evidence>
<dbReference type="Pfam" id="PF08573">
    <property type="entry name" value="SAE2"/>
    <property type="match status" value="1"/>
</dbReference>
<dbReference type="InterPro" id="IPR029526">
    <property type="entry name" value="PGBD"/>
</dbReference>
<comment type="subcellular location">
    <subcellularLocation>
        <location evidence="1">Nucleus</location>
    </subcellularLocation>
</comment>
<evidence type="ECO:0000259" key="6">
    <source>
        <dbReference type="Pfam" id="PF13843"/>
    </source>
</evidence>
<gene>
    <name evidence="8" type="primary">LOC116307142</name>
</gene>
<feature type="domain" description="PiggyBac transposable element-derived protein" evidence="6">
    <location>
        <begin position="192"/>
        <end position="241"/>
    </location>
</feature>
<keyword evidence="7" id="KW-1185">Reference proteome</keyword>
<dbReference type="OrthoDB" id="5982523at2759"/>
<name>A0A6P8J028_ACTTE</name>
<accession>A0A6P8J028</accession>
<evidence type="ECO:0000256" key="4">
    <source>
        <dbReference type="SAM" id="MobiDB-lite"/>
    </source>
</evidence>
<feature type="region of interest" description="Disordered" evidence="4">
    <location>
        <begin position="45"/>
        <end position="72"/>
    </location>
</feature>
<evidence type="ECO:0000256" key="1">
    <source>
        <dbReference type="ARBA" id="ARBA00004123"/>
    </source>
</evidence>
<organism evidence="7 8">
    <name type="scientific">Actinia tenebrosa</name>
    <name type="common">Australian red waratah sea anemone</name>
    <dbReference type="NCBI Taxonomy" id="6105"/>
    <lineage>
        <taxon>Eukaryota</taxon>
        <taxon>Metazoa</taxon>
        <taxon>Cnidaria</taxon>
        <taxon>Anthozoa</taxon>
        <taxon>Hexacorallia</taxon>
        <taxon>Actiniaria</taxon>
        <taxon>Actiniidae</taxon>
        <taxon>Actinia</taxon>
    </lineage>
</organism>
<evidence type="ECO:0000313" key="8">
    <source>
        <dbReference type="RefSeq" id="XP_031573156.1"/>
    </source>
</evidence>
<keyword evidence="3" id="KW-0539">Nucleus</keyword>
<proteinExistence type="predicted"/>
<dbReference type="InterPro" id="IPR013882">
    <property type="entry name" value="Ctp1_C"/>
</dbReference>
<dbReference type="GO" id="GO:0006281">
    <property type="term" value="P:DNA repair"/>
    <property type="evidence" value="ECO:0007669"/>
    <property type="project" value="InterPro"/>
</dbReference>
<evidence type="ECO:0000259" key="5">
    <source>
        <dbReference type="Pfam" id="PF08573"/>
    </source>
</evidence>
<dbReference type="PANTHER" id="PTHR46599">
    <property type="entry name" value="PIGGYBAC TRANSPOSABLE ELEMENT-DERIVED PROTEIN 4"/>
    <property type="match status" value="1"/>
</dbReference>
<dbReference type="PANTHER" id="PTHR46599:SF2">
    <property type="entry name" value="PIGGYBAC TRANSPOSABLE ELEMENT-DERIVED PROTEIN 4-LIKE"/>
    <property type="match status" value="1"/>
</dbReference>
<dbReference type="Proteomes" id="UP000515163">
    <property type="component" value="Unplaced"/>
</dbReference>
<dbReference type="AlphaFoldDB" id="A0A6P8J028"/>
<feature type="domain" description="DNA endonuclease activator Ctp1 C-terminal" evidence="5">
    <location>
        <begin position="44"/>
        <end position="80"/>
    </location>
</feature>
<sequence>MNNENQIKKKLKFMAENGIRQDGPPRFAIFADRLQPVLCVIQSRDEKNEKRTQTSCRHRSEHRPAPRTATGFWSIDFPTSPEILASGMMIDATNEPLPPLTEEQKRRRRMKRRRRINFLETEKKRRRRRKRRTLTRTITGKNHHVFCDNYFTSVHLAEDLMKDQVYSCGMIKANSSGYPKELEKNNPTCLEEQEALKSYNANIGGVDRSDQSLSYYAVGLKSRKWWRYLFWFLNDLSIVNALILEMLAPHHSSQTQLQFRCLSY</sequence>